<dbReference type="EMBL" id="HG994360">
    <property type="protein sequence ID" value="CAF2088817.1"/>
    <property type="molecule type" value="Genomic_DNA"/>
</dbReference>
<dbReference type="SUPFAM" id="SSF55874">
    <property type="entry name" value="ATPase domain of HSP90 chaperone/DNA topoisomerase II/histidine kinase"/>
    <property type="match status" value="1"/>
</dbReference>
<accession>A0A816SJP0</accession>
<feature type="transmembrane region" description="Helical" evidence="3">
    <location>
        <begin position="444"/>
        <end position="465"/>
    </location>
</feature>
<feature type="compositionally biased region" description="Polar residues" evidence="2">
    <location>
        <begin position="312"/>
        <end position="321"/>
    </location>
</feature>
<feature type="coiled-coil region" evidence="1">
    <location>
        <begin position="2083"/>
        <end position="2110"/>
    </location>
</feature>
<evidence type="ECO:0000256" key="2">
    <source>
        <dbReference type="SAM" id="MobiDB-lite"/>
    </source>
</evidence>
<dbReference type="Pfam" id="PF13589">
    <property type="entry name" value="HATPase_c_3"/>
    <property type="match status" value="1"/>
</dbReference>
<feature type="transmembrane region" description="Helical" evidence="3">
    <location>
        <begin position="410"/>
        <end position="432"/>
    </location>
</feature>
<name>A0A816SJP0_BRANA</name>
<dbReference type="PANTHER" id="PTHR33566:SF1">
    <property type="entry name" value="EN_SPM-LIKE TRANSPOSON-RELATED"/>
    <property type="match status" value="1"/>
</dbReference>
<dbReference type="PANTHER" id="PTHR33566">
    <property type="entry name" value="EN/SPM-LIKE TRANSPOSON-RELATED"/>
    <property type="match status" value="1"/>
</dbReference>
<feature type="region of interest" description="Disordered" evidence="2">
    <location>
        <begin position="51"/>
        <end position="192"/>
    </location>
</feature>
<feature type="coiled-coil region" evidence="1">
    <location>
        <begin position="377"/>
        <end position="404"/>
    </location>
</feature>
<organism evidence="4">
    <name type="scientific">Brassica napus</name>
    <name type="common">Rape</name>
    <dbReference type="NCBI Taxonomy" id="3708"/>
    <lineage>
        <taxon>Eukaryota</taxon>
        <taxon>Viridiplantae</taxon>
        <taxon>Streptophyta</taxon>
        <taxon>Embryophyta</taxon>
        <taxon>Tracheophyta</taxon>
        <taxon>Spermatophyta</taxon>
        <taxon>Magnoliopsida</taxon>
        <taxon>eudicotyledons</taxon>
        <taxon>Gunneridae</taxon>
        <taxon>Pentapetalae</taxon>
        <taxon>rosids</taxon>
        <taxon>malvids</taxon>
        <taxon>Brassicales</taxon>
        <taxon>Brassicaceae</taxon>
        <taxon>Brassiceae</taxon>
        <taxon>Brassica</taxon>
    </lineage>
</organism>
<feature type="coiled-coil region" evidence="1">
    <location>
        <begin position="1766"/>
        <end position="1800"/>
    </location>
</feature>
<gene>
    <name evidence="4" type="ORF">DARMORV10_A06P35070.1</name>
</gene>
<sequence length="2116" mass="236848">MDRPADGSKFGERGEIVDADFLVGLLETFRFGKYNLPAIKNVLNAPAKVTSATEQQQDKTIENQDEEGSQGLVGNTSVHESIGSVSSSSDPIILDTMSETGSHNEPVSNEESGSNNEPVLNEESGYNWLESNPTNLPNVENERHHNAEEGEIVVEEEIYKEDEEDKEDEEEEEDENKNSERTSSESEEKSNLETLLAIQEKYELYCPSCSSCITRKVILRKKEHVKLVDLYADLKPYESTDIEEIEPPVKLHVPETLIENGDQEDKKEGYIFTCLACLKYYIRKGARFLQRDYARGLPVEESVEVHLEPRKSSNTTETPPQNKLDRERFTVELLKSTVYGGLTETITSLVVVSSASASGSSTENILALAVANLAGGLIVLAQNLRDLRNNSDQENDRYNELLGRRDNIRLHVLVAVLSYIFFGLIAPLVYAFSFYQTGIKNYKLVSVFSVSLVCAIMLGMIKVYVRKPVNMSSRRLVRRALILDEDDEDDVVYSFKVLLPNSTSVPLTVINPEPEMLMGSFVDLVKEEYEKARKSCLLMTKRTRIDWNLGGKFHLESDGERMKGMVRFAAFKPYLCHIIRLDDGSGVCSSMYENLWDLTPDTDLLKELPENYSFETALADLIDNSLQAVWSCSPGERRLIRFVLVIRGYMNKMECDPSIHVIVFCSVDVSADRISVFDTGRGMDSSEENAIVKWGKIGGSLHRSEKTFAIGGKPPYLKPFFGMFGYGGPYACMFLGRRTLVSSKTKESKKVFTLQYEKEALIGNHSVSGKHWKTGGGMRDPTEDENKLSPHGSFTKVEIFESEFDMSKIYQLQCRLKDIYFPYIQCDELSKTGRTERPVEFQVSGEDLAEIAGGEVAITNLNSKGEEFSFQIRFSLTSEKRKGKPQQANARLKFVYFPIVQGKESIEKILEGLQEEGCKVSESFETFGRVSIRRLGRLLPEVRWDSIPFMQRGNRASTLLKSCRRVKCFIDLDAGFNPTPSKTDLASQNPFSVALRNFGSKQTDKEKDTDVKMVIHREGKPLTQLEQNYQDWVMKMHDAHDEEATSGEDEAILVLESLDKKALGILRDAVRVHKVVTRNGKLWKRGQNIKLLKGACGGVHNGNIYATIDYFLIEGFEDEAGGYFNFRPIDCPKKEGCKLSCIDGSWRLELKKSLTLPITIIDSGKCLHADADEWTRKLERQQEKAPSKIDLLDERDCRELNIDGVRTFKEFEVKLITESNVLYINMLQELPVSVRVGRAPPQQIVAVIRPASFTSVTPSKKLEQKHVVSMEGKEMVMVVKLADPNTKPSAKVATKSVCSQRVFPTSCKGIGGLYIFSLRSKFPNLFKRAGTYNFSFSIGDSIRCNKTVVVKPSSKAAKWKLDDSLDPLPWNVRVGSCLGPLRIACFDEYENQIQFTSVPSLEVELKANPGFQLKIDDFEANLIDGGSTLMIKEMLVETDELDKISPSYDATLEIRAQDTPLCVSTACKVNPGPLKRIEVNNPQAFENLLPGSTVENLILEMFDGFNNHIAEGTSVLIKTDGYCVEDWMGDNRKVDGHGCIDLSGILKVTEGYGKHVSFSVVSDCKEIFRKESQIEERELRLVTELPESCTAGSNLTSLIFKVTDSDGSLDTSIHHDEKTRCIHTLSVESDSSSVESGIRYAFVHGSCKVPSLSLPETEGIFSFKVFHSRYPELHVNLEILITPAPTSERDDIGCSTPYSRMTSTPQSGMASATPFPGVTPTPSLGLERTPCSQFGVLAIRSPSLDGSCPSGVMDIVQYTQSLKQELSTYEAQREVTDERLKCLEAEQEQVEQELITFQASLEPQGVAFPECLSTKEQMMKHIEEEHYNTAASVFCSLYRKAPPPKSRFLSNKGGKGEVFGIVALLGSVASTALSRVLSVYLGNDTMLALVCKSSAYGPTSCAEYLKLQSETEYQRLQSEAAKLGRSITNDLLIHCLDAFRPWSSGLMKNDPQRRLAMVNPSLSNGDPIPGFKDYAVNMIELATGELDIQTKLGHGLRETLFYGLFGDLHVYETGRDLEAALPFISGSDAVSLDGLISKRNGLMHSVCLIPEVHFPVTVTENHEKTLVKMEITREKKRKREEEILEERGLLRKIEKKMKKATKKYERFKAMADSQDV</sequence>
<keyword evidence="3" id="KW-0472">Membrane</keyword>
<keyword evidence="3" id="KW-1133">Transmembrane helix</keyword>
<keyword evidence="3" id="KW-0812">Transmembrane</keyword>
<evidence type="ECO:0000256" key="1">
    <source>
        <dbReference type="SAM" id="Coils"/>
    </source>
</evidence>
<protein>
    <submittedName>
        <fullName evidence="4">(rape) hypothetical protein</fullName>
    </submittedName>
</protein>
<proteinExistence type="predicted"/>
<dbReference type="Proteomes" id="UP001295469">
    <property type="component" value="Chromosome A06"/>
</dbReference>
<feature type="compositionally biased region" description="Low complexity" evidence="2">
    <location>
        <begin position="77"/>
        <end position="89"/>
    </location>
</feature>
<feature type="compositionally biased region" description="Acidic residues" evidence="2">
    <location>
        <begin position="149"/>
        <end position="175"/>
    </location>
</feature>
<evidence type="ECO:0000256" key="3">
    <source>
        <dbReference type="SAM" id="Phobius"/>
    </source>
</evidence>
<feature type="region of interest" description="Disordered" evidence="2">
    <location>
        <begin position="304"/>
        <end position="325"/>
    </location>
</feature>
<dbReference type="InterPro" id="IPR036890">
    <property type="entry name" value="HATPase_C_sf"/>
</dbReference>
<feature type="compositionally biased region" description="Polar residues" evidence="2">
    <location>
        <begin position="97"/>
        <end position="118"/>
    </location>
</feature>
<keyword evidence="1" id="KW-0175">Coiled coil</keyword>
<dbReference type="Gene3D" id="3.30.565.10">
    <property type="entry name" value="Histidine kinase-like ATPase, C-terminal domain"/>
    <property type="match status" value="1"/>
</dbReference>
<evidence type="ECO:0000313" key="4">
    <source>
        <dbReference type="EMBL" id="CAF2088817.1"/>
    </source>
</evidence>
<feature type="compositionally biased region" description="Basic and acidic residues" evidence="2">
    <location>
        <begin position="176"/>
        <end position="191"/>
    </location>
</feature>
<reference evidence="4" key="1">
    <citation type="submission" date="2021-01" db="EMBL/GenBank/DDBJ databases">
        <authorList>
            <consortium name="Genoscope - CEA"/>
            <person name="William W."/>
        </authorList>
    </citation>
    <scope>NUCLEOTIDE SEQUENCE</scope>
</reference>
<feature type="compositionally biased region" description="Polar residues" evidence="2">
    <location>
        <begin position="129"/>
        <end position="138"/>
    </location>
</feature>